<comment type="subcellular location">
    <subcellularLocation>
        <location evidence="1">Cell envelope</location>
    </subcellularLocation>
</comment>
<evidence type="ECO:0000256" key="1">
    <source>
        <dbReference type="ARBA" id="ARBA00004196"/>
    </source>
</evidence>
<keyword evidence="4" id="KW-0560">Oxidoreductase</keyword>
<evidence type="ECO:0000259" key="7">
    <source>
        <dbReference type="PROSITE" id="PS51007"/>
    </source>
</evidence>
<dbReference type="GO" id="GO:0009055">
    <property type="term" value="F:electron transfer activity"/>
    <property type="evidence" value="ECO:0007669"/>
    <property type="project" value="InterPro"/>
</dbReference>
<evidence type="ECO:0000256" key="3">
    <source>
        <dbReference type="ARBA" id="ARBA00022723"/>
    </source>
</evidence>
<proteinExistence type="predicted"/>
<dbReference type="InterPro" id="IPR004852">
    <property type="entry name" value="Di-haem_cyt_c_peroxidsae"/>
</dbReference>
<dbReference type="EMBL" id="WNKU01000005">
    <property type="protein sequence ID" value="MTV48591.1"/>
    <property type="molecule type" value="Genomic_DNA"/>
</dbReference>
<dbReference type="Gene3D" id="1.10.760.10">
    <property type="entry name" value="Cytochrome c-like domain"/>
    <property type="match status" value="1"/>
</dbReference>
<dbReference type="GO" id="GO:0020037">
    <property type="term" value="F:heme binding"/>
    <property type="evidence" value="ECO:0007669"/>
    <property type="project" value="InterPro"/>
</dbReference>
<keyword evidence="9" id="KW-1185">Reference proteome</keyword>
<keyword evidence="3 6" id="KW-0479">Metal-binding</keyword>
<name>A0A6I3SI90_HELMO</name>
<dbReference type="GO" id="GO:0030313">
    <property type="term" value="C:cell envelope"/>
    <property type="evidence" value="ECO:0007669"/>
    <property type="project" value="UniProtKB-SubCell"/>
</dbReference>
<comment type="caution">
    <text evidence="8">The sequence shown here is derived from an EMBL/GenBank/DDBJ whole genome shotgun (WGS) entry which is preliminary data.</text>
</comment>
<accession>A0A6I3SI90</accession>
<keyword evidence="2 6" id="KW-0349">Heme</keyword>
<organism evidence="8 9">
    <name type="scientific">Heliobacterium mobile</name>
    <name type="common">Heliobacillus mobilis</name>
    <dbReference type="NCBI Taxonomy" id="28064"/>
    <lineage>
        <taxon>Bacteria</taxon>
        <taxon>Bacillati</taxon>
        <taxon>Bacillota</taxon>
        <taxon>Clostridia</taxon>
        <taxon>Eubacteriales</taxon>
        <taxon>Heliobacteriaceae</taxon>
        <taxon>Heliobacterium</taxon>
    </lineage>
</organism>
<dbReference type="InterPro" id="IPR009056">
    <property type="entry name" value="Cyt_c-like_dom"/>
</dbReference>
<dbReference type="AlphaFoldDB" id="A0A6I3SI90"/>
<evidence type="ECO:0000256" key="2">
    <source>
        <dbReference type="ARBA" id="ARBA00022617"/>
    </source>
</evidence>
<protein>
    <recommendedName>
        <fullName evidence="7">Cytochrome c domain-containing protein</fullName>
    </recommendedName>
</protein>
<dbReference type="PANTHER" id="PTHR30600">
    <property type="entry name" value="CYTOCHROME C PEROXIDASE-RELATED"/>
    <property type="match status" value="1"/>
</dbReference>
<evidence type="ECO:0000256" key="5">
    <source>
        <dbReference type="ARBA" id="ARBA00023004"/>
    </source>
</evidence>
<dbReference type="InterPro" id="IPR036909">
    <property type="entry name" value="Cyt_c-like_dom_sf"/>
</dbReference>
<dbReference type="Proteomes" id="UP000430670">
    <property type="component" value="Unassembled WGS sequence"/>
</dbReference>
<reference evidence="8 9" key="1">
    <citation type="submission" date="2019-11" db="EMBL/GenBank/DDBJ databases">
        <title>Whole-genome sequence of a the green, strictly anaerobic photosynthetic bacterium Heliobacillus mobilis DSM 6151.</title>
        <authorList>
            <person name="Kyndt J.A."/>
            <person name="Meyer T.E."/>
        </authorList>
    </citation>
    <scope>NUCLEOTIDE SEQUENCE [LARGE SCALE GENOMIC DNA]</scope>
    <source>
        <strain evidence="8 9">DSM 6151</strain>
    </source>
</reference>
<feature type="domain" description="Cytochrome c" evidence="7">
    <location>
        <begin position="37"/>
        <end position="156"/>
    </location>
</feature>
<dbReference type="SUPFAM" id="SSF46626">
    <property type="entry name" value="Cytochrome c"/>
    <property type="match status" value="1"/>
</dbReference>
<dbReference type="PROSITE" id="PS51007">
    <property type="entry name" value="CYTC"/>
    <property type="match status" value="1"/>
</dbReference>
<evidence type="ECO:0000313" key="9">
    <source>
        <dbReference type="Proteomes" id="UP000430670"/>
    </source>
</evidence>
<evidence type="ECO:0000313" key="8">
    <source>
        <dbReference type="EMBL" id="MTV48591.1"/>
    </source>
</evidence>
<dbReference type="GO" id="GO:0046872">
    <property type="term" value="F:metal ion binding"/>
    <property type="evidence" value="ECO:0007669"/>
    <property type="project" value="UniProtKB-KW"/>
</dbReference>
<keyword evidence="5 6" id="KW-0408">Iron</keyword>
<gene>
    <name evidence="8" type="ORF">GJ688_06290</name>
</gene>
<dbReference type="InterPro" id="IPR051395">
    <property type="entry name" value="Cytochrome_c_Peroxidase/MauG"/>
</dbReference>
<evidence type="ECO:0000256" key="6">
    <source>
        <dbReference type="PROSITE-ProRule" id="PRU00433"/>
    </source>
</evidence>
<sequence length="168" mass="18467">MTASNIAKAIAAFERTIIVNNSDFDRYIAGDDNALTPQAKKSMDLFINKAGCYSCHHGPNLTDNNYYNVGPKSEDLGRYNVTHNEADCGKFRTPGLRGLNFTGPYLHNGFEVTLEDVVHLYNVGGNAHPNKDPRLKPLGLTEDEELALVAFLRSMSGTPPKISQPMIP</sequence>
<dbReference type="Pfam" id="PF03150">
    <property type="entry name" value="CCP_MauG"/>
    <property type="match status" value="1"/>
</dbReference>
<dbReference type="GO" id="GO:0004130">
    <property type="term" value="F:cytochrome-c peroxidase activity"/>
    <property type="evidence" value="ECO:0007669"/>
    <property type="project" value="TreeGrafter"/>
</dbReference>
<evidence type="ECO:0000256" key="4">
    <source>
        <dbReference type="ARBA" id="ARBA00023002"/>
    </source>
</evidence>